<dbReference type="InterPro" id="IPR036736">
    <property type="entry name" value="ACP-like_sf"/>
</dbReference>
<dbReference type="AlphaFoldDB" id="A0AAC9P7T0"/>
<dbReference type="EMBL" id="CP018191">
    <property type="protein sequence ID" value="APH53733.1"/>
    <property type="molecule type" value="Genomic_DNA"/>
</dbReference>
<feature type="region of interest" description="Disordered" evidence="1">
    <location>
        <begin position="1"/>
        <end position="21"/>
    </location>
</feature>
<dbReference type="SUPFAM" id="SSF47336">
    <property type="entry name" value="ACP-like"/>
    <property type="match status" value="1"/>
</dbReference>
<accession>A0AAC9P7T0</accession>
<reference evidence="4" key="1">
    <citation type="submission" date="2016-11" db="EMBL/GenBank/DDBJ databases">
        <title>Comparative genomic and phenotypic analysis of Granulibacter bethesdensis clinical isolates from patients with chronic granulomatous disease.</title>
        <authorList>
            <person name="Zarember K.A."/>
            <person name="Porcella S.F."/>
            <person name="Chu J."/>
            <person name="Ding L."/>
            <person name="Dahlstrom E."/>
            <person name="Barbian K."/>
            <person name="Martens C."/>
            <person name="Sykora L."/>
            <person name="Kramer S."/>
            <person name="Pettinato A.M."/>
            <person name="Hong H."/>
            <person name="Wald G."/>
            <person name="Berg L.J."/>
            <person name="Rogge L.S."/>
            <person name="Greenberg D.E."/>
            <person name="Falcone E.L."/>
            <person name="Neves J.F."/>
            <person name="Simoes M.J."/>
            <person name="Casal M."/>
            <person name="Rodriguez-Lopez F.C."/>
            <person name="Zelazny A."/>
            <person name="Gallin J.I."/>
            <person name="Holland S.M."/>
        </authorList>
    </citation>
    <scope>NUCLEOTIDE SEQUENCE [LARGE SCALE GENOMIC DNA]</scope>
    <source>
        <strain evidence="4">NIH9.1</strain>
    </source>
</reference>
<dbReference type="InterPro" id="IPR009081">
    <property type="entry name" value="PP-bd_ACP"/>
</dbReference>
<dbReference type="Proteomes" id="UP000182373">
    <property type="component" value="Chromosome"/>
</dbReference>
<name>A0AAC9P7T0_9PROT</name>
<dbReference type="Pfam" id="PF00550">
    <property type="entry name" value="PP-binding"/>
    <property type="match status" value="1"/>
</dbReference>
<dbReference type="RefSeq" id="WP_072571985.1">
    <property type="nucleotide sequence ID" value="NZ_CP018191.1"/>
</dbReference>
<proteinExistence type="predicted"/>
<evidence type="ECO:0000313" key="4">
    <source>
        <dbReference type="Proteomes" id="UP000182373"/>
    </source>
</evidence>
<protein>
    <submittedName>
        <fullName evidence="3">Acyl carrier protein</fullName>
    </submittedName>
</protein>
<feature type="domain" description="Carrier" evidence="2">
    <location>
        <begin position="16"/>
        <end position="97"/>
    </location>
</feature>
<evidence type="ECO:0000256" key="1">
    <source>
        <dbReference type="SAM" id="MobiDB-lite"/>
    </source>
</evidence>
<dbReference type="NCBIfam" id="NF006617">
    <property type="entry name" value="PRK09184.1"/>
    <property type="match status" value="1"/>
</dbReference>
<organism evidence="3 4">
    <name type="scientific">Granulibacter bethesdensis</name>
    <dbReference type="NCBI Taxonomy" id="364410"/>
    <lineage>
        <taxon>Bacteria</taxon>
        <taxon>Pseudomonadati</taxon>
        <taxon>Pseudomonadota</taxon>
        <taxon>Alphaproteobacteria</taxon>
        <taxon>Acetobacterales</taxon>
        <taxon>Acetobacteraceae</taxon>
        <taxon>Granulibacter</taxon>
    </lineage>
</organism>
<evidence type="ECO:0000259" key="2">
    <source>
        <dbReference type="PROSITE" id="PS50075"/>
    </source>
</evidence>
<dbReference type="Gene3D" id="1.10.1200.10">
    <property type="entry name" value="ACP-like"/>
    <property type="match status" value="1"/>
</dbReference>
<gene>
    <name evidence="3" type="ORF">GbCGDNIH9_0494</name>
</gene>
<evidence type="ECO:0000313" key="3">
    <source>
        <dbReference type="EMBL" id="APH53733.1"/>
    </source>
</evidence>
<dbReference type="PROSITE" id="PS50075">
    <property type="entry name" value="CARRIER"/>
    <property type="match status" value="1"/>
</dbReference>
<sequence>MTDHTQAAPGTEHGQSPFEQEMASLIVETLHLETSPQDIEPEARLFGEGLGLDSIDALELSLAISRAYGVNLKSDDAENPAIFASLRALAAHVSAHRT</sequence>